<comment type="caution">
    <text evidence="2">The sequence shown here is derived from an EMBL/GenBank/DDBJ whole genome shotgun (WGS) entry which is preliminary data.</text>
</comment>
<evidence type="ECO:0000313" key="2">
    <source>
        <dbReference type="EMBL" id="MFD2609297.1"/>
    </source>
</evidence>
<keyword evidence="1" id="KW-0732">Signal</keyword>
<proteinExistence type="predicted"/>
<evidence type="ECO:0000313" key="3">
    <source>
        <dbReference type="Proteomes" id="UP001597475"/>
    </source>
</evidence>
<dbReference type="EMBL" id="JBHUMK010000033">
    <property type="protein sequence ID" value="MFD2609297.1"/>
    <property type="molecule type" value="Genomic_DNA"/>
</dbReference>
<keyword evidence="3" id="KW-1185">Reference proteome</keyword>
<dbReference type="RefSeq" id="WP_386844560.1">
    <property type="nucleotide sequence ID" value="NZ_JBHUMK010000033.1"/>
</dbReference>
<gene>
    <name evidence="2" type="ORF">ACFSR9_07590</name>
</gene>
<organism evidence="2 3">
    <name type="scientific">Deinococcus taklimakanensis</name>
    <dbReference type="NCBI Taxonomy" id="536443"/>
    <lineage>
        <taxon>Bacteria</taxon>
        <taxon>Thermotogati</taxon>
        <taxon>Deinococcota</taxon>
        <taxon>Deinococci</taxon>
        <taxon>Deinococcales</taxon>
        <taxon>Deinococcaceae</taxon>
        <taxon>Deinococcus</taxon>
    </lineage>
</organism>
<sequence>MPVSASRAVLALVLLSSPAVSAPAAALTVPLAGWAAVNGDTRQWSDQTGACLLREESHEQAFPVFTRPEDAYAFATRLQKSLTSQGKAQNVRNVVTQPVERSGMWGVLAAYNFQAGNVEYQVSQLYLSDRGLLRTVTGSSALGDYRECVNTMREFIRNSVN</sequence>
<feature type="signal peptide" evidence="1">
    <location>
        <begin position="1"/>
        <end position="21"/>
    </location>
</feature>
<protein>
    <recommendedName>
        <fullName evidence="4">DUF1795 domain-containing protein</fullName>
    </recommendedName>
</protein>
<evidence type="ECO:0000256" key="1">
    <source>
        <dbReference type="SAM" id="SignalP"/>
    </source>
</evidence>
<accession>A0ABW5P5E4</accession>
<evidence type="ECO:0008006" key="4">
    <source>
        <dbReference type="Google" id="ProtNLM"/>
    </source>
</evidence>
<name>A0ABW5P5E4_9DEIO</name>
<reference evidence="3" key="1">
    <citation type="journal article" date="2019" name="Int. J. Syst. Evol. Microbiol.">
        <title>The Global Catalogue of Microorganisms (GCM) 10K type strain sequencing project: providing services to taxonomists for standard genome sequencing and annotation.</title>
        <authorList>
            <consortium name="The Broad Institute Genomics Platform"/>
            <consortium name="The Broad Institute Genome Sequencing Center for Infectious Disease"/>
            <person name="Wu L."/>
            <person name="Ma J."/>
        </authorList>
    </citation>
    <scope>NUCLEOTIDE SEQUENCE [LARGE SCALE GENOMIC DNA]</scope>
    <source>
        <strain evidence="3">KCTC 33842</strain>
    </source>
</reference>
<feature type="chain" id="PRO_5045812255" description="DUF1795 domain-containing protein" evidence="1">
    <location>
        <begin position="22"/>
        <end position="161"/>
    </location>
</feature>
<dbReference type="Proteomes" id="UP001597475">
    <property type="component" value="Unassembled WGS sequence"/>
</dbReference>